<dbReference type="EC" id="1.6.5.-" evidence="6"/>
<evidence type="ECO:0000256" key="4">
    <source>
        <dbReference type="ARBA" id="ARBA00023027"/>
    </source>
</evidence>
<dbReference type="Pfam" id="PF02525">
    <property type="entry name" value="Flavodoxin_2"/>
    <property type="match status" value="1"/>
</dbReference>
<keyword evidence="1 6" id="KW-0285">Flavoprotein</keyword>
<protein>
    <recommendedName>
        <fullName evidence="6">FMN dependent NADH:quinone oxidoreductase</fullName>
        <ecNumber evidence="6">1.6.5.-</ecNumber>
    </recommendedName>
    <alternativeName>
        <fullName evidence="6">Azo-dye reductase</fullName>
    </alternativeName>
    <alternativeName>
        <fullName evidence="6">FMN-dependent NADH-azo compound oxidoreductase</fullName>
    </alternativeName>
    <alternativeName>
        <fullName evidence="6">FMN-dependent NADH-azoreductase</fullName>
        <ecNumber evidence="6">1.7.1.17</ecNumber>
    </alternativeName>
</protein>
<feature type="domain" description="Flavodoxin-like fold" evidence="8">
    <location>
        <begin position="4"/>
        <end position="215"/>
    </location>
</feature>
<evidence type="ECO:0000256" key="5">
    <source>
        <dbReference type="ARBA" id="ARBA00048542"/>
    </source>
</evidence>
<dbReference type="Proteomes" id="UP000017822">
    <property type="component" value="Unassembled WGS sequence"/>
</dbReference>
<feature type="region of interest" description="Disordered" evidence="7">
    <location>
        <begin position="1"/>
        <end position="24"/>
    </location>
</feature>
<dbReference type="Gene3D" id="3.40.50.360">
    <property type="match status" value="1"/>
</dbReference>
<name>V4QGM6_STUCH</name>
<dbReference type="GO" id="GO:0016655">
    <property type="term" value="F:oxidoreductase activity, acting on NAD(P)H, quinone or similar compound as acceptor"/>
    <property type="evidence" value="ECO:0007669"/>
    <property type="project" value="InterPro"/>
</dbReference>
<keyword evidence="3 6" id="KW-0560">Oxidoreductase</keyword>
<dbReference type="SUPFAM" id="SSF52218">
    <property type="entry name" value="Flavoproteins"/>
    <property type="match status" value="1"/>
</dbReference>
<dbReference type="PANTHER" id="PTHR43741">
    <property type="entry name" value="FMN-DEPENDENT NADH-AZOREDUCTASE 1"/>
    <property type="match status" value="1"/>
</dbReference>
<evidence type="ECO:0000313" key="9">
    <source>
        <dbReference type="EMBL" id="ESQ99033.1"/>
    </source>
</evidence>
<comment type="caution">
    <text evidence="9">The sequence shown here is derived from an EMBL/GenBank/DDBJ whole genome shotgun (WGS) entry which is preliminary data.</text>
</comment>
<evidence type="ECO:0000256" key="2">
    <source>
        <dbReference type="ARBA" id="ARBA00022643"/>
    </source>
</evidence>
<evidence type="ECO:0000313" key="10">
    <source>
        <dbReference type="Proteomes" id="UP000017822"/>
    </source>
</evidence>
<dbReference type="GO" id="GO:0010181">
    <property type="term" value="F:FMN binding"/>
    <property type="evidence" value="ECO:0007669"/>
    <property type="project" value="UniProtKB-UniRule"/>
</dbReference>
<evidence type="ECO:0000259" key="8">
    <source>
        <dbReference type="Pfam" id="PF02525"/>
    </source>
</evidence>
<dbReference type="PATRIC" id="fig|1263865.4.peg.2473"/>
<dbReference type="GO" id="GO:0016652">
    <property type="term" value="F:oxidoreductase activity, acting on NAD(P)H as acceptor"/>
    <property type="evidence" value="ECO:0007669"/>
    <property type="project" value="UniProtKB-UniRule"/>
</dbReference>
<keyword evidence="2 6" id="KW-0288">FMN</keyword>
<comment type="catalytic activity">
    <reaction evidence="5">
        <text>N,N-dimethyl-1,4-phenylenediamine + anthranilate + 2 NAD(+) = 2-(4-dimethylaminophenyl)diazenylbenzoate + 2 NADH + 2 H(+)</text>
        <dbReference type="Rhea" id="RHEA:55872"/>
        <dbReference type="ChEBI" id="CHEBI:15378"/>
        <dbReference type="ChEBI" id="CHEBI:15783"/>
        <dbReference type="ChEBI" id="CHEBI:16567"/>
        <dbReference type="ChEBI" id="CHEBI:57540"/>
        <dbReference type="ChEBI" id="CHEBI:57945"/>
        <dbReference type="ChEBI" id="CHEBI:71579"/>
        <dbReference type="EC" id="1.7.1.17"/>
    </reaction>
    <physiologicalReaction direction="right-to-left" evidence="5">
        <dbReference type="Rhea" id="RHEA:55874"/>
    </physiologicalReaction>
</comment>
<comment type="cofactor">
    <cofactor evidence="6">
        <name>FMN</name>
        <dbReference type="ChEBI" id="CHEBI:58210"/>
    </cofactor>
    <text evidence="6">Binds 1 FMN per subunit.</text>
</comment>
<dbReference type="InterPro" id="IPR029039">
    <property type="entry name" value="Flavoprotein-like_sf"/>
</dbReference>
<evidence type="ECO:0000256" key="1">
    <source>
        <dbReference type="ARBA" id="ARBA00022630"/>
    </source>
</evidence>
<dbReference type="RefSeq" id="WP_023445549.1">
    <property type="nucleotide sequence ID" value="NZ_AOFQ01000037.1"/>
</dbReference>
<comment type="caution">
    <text evidence="6">Lacks conserved residue(s) required for the propagation of feature annotation.</text>
</comment>
<sequence>MTHLLHLDASARPGLAGKDEHGSHSRNLTHRFVSQWAARRAQDGIVYRDIGQNPPSFISHDWIASSFTPEERREPWMRDTLAESDQLVDELIAADVLVIGTPLYNFGMPAALKAWIDQIVRPGRTVEVDESKLPDPYVPLLADRPRHAVILSARGGIGFGPGGEMAHMNHLEPNLVTALNFIGITRIHQIAIEGQETGGEVLAASVAEALRQVDALVKELQGAIEETSLGQAYRREAELVQE</sequence>
<dbReference type="EMBL" id="AOFQ01000037">
    <property type="protein sequence ID" value="ESQ99033.1"/>
    <property type="molecule type" value="Genomic_DNA"/>
</dbReference>
<dbReference type="GO" id="GO:0009055">
    <property type="term" value="F:electron transfer activity"/>
    <property type="evidence" value="ECO:0007669"/>
    <property type="project" value="UniProtKB-UniRule"/>
</dbReference>
<evidence type="ECO:0000256" key="3">
    <source>
        <dbReference type="ARBA" id="ARBA00023002"/>
    </source>
</evidence>
<feature type="binding site" evidence="6">
    <location>
        <begin position="23"/>
        <end position="25"/>
    </location>
    <ligand>
        <name>FMN</name>
        <dbReference type="ChEBI" id="CHEBI:58210"/>
    </ligand>
</feature>
<dbReference type="InterPro" id="IPR023048">
    <property type="entry name" value="NADH:quinone_OxRdtase_FMN_depd"/>
</dbReference>
<comment type="subunit">
    <text evidence="6">Homodimer.</text>
</comment>
<dbReference type="EC" id="1.7.1.17" evidence="6"/>
<dbReference type="AlphaFoldDB" id="V4QGM6"/>
<comment type="catalytic activity">
    <reaction evidence="6">
        <text>2 a quinone + NADH + H(+) = 2 a 1,4-benzosemiquinone + NAD(+)</text>
        <dbReference type="Rhea" id="RHEA:65952"/>
        <dbReference type="ChEBI" id="CHEBI:15378"/>
        <dbReference type="ChEBI" id="CHEBI:57540"/>
        <dbReference type="ChEBI" id="CHEBI:57945"/>
        <dbReference type="ChEBI" id="CHEBI:132124"/>
        <dbReference type="ChEBI" id="CHEBI:134225"/>
    </reaction>
</comment>
<dbReference type="PANTHER" id="PTHR43741:SF2">
    <property type="entry name" value="FMN-DEPENDENT NADH:QUINONE OXIDOREDUCTASE"/>
    <property type="match status" value="1"/>
</dbReference>
<evidence type="ECO:0000256" key="6">
    <source>
        <dbReference type="HAMAP-Rule" id="MF_01216"/>
    </source>
</evidence>
<comment type="similarity">
    <text evidence="6">Belongs to the azoreductase type 1 family.</text>
</comment>
<accession>V4QGM6</accession>
<organism evidence="9 10">
    <name type="scientific">Stutzerimonas chloritidismutans AW-1</name>
    <dbReference type="NCBI Taxonomy" id="1263865"/>
    <lineage>
        <taxon>Bacteria</taxon>
        <taxon>Pseudomonadati</taxon>
        <taxon>Pseudomonadota</taxon>
        <taxon>Gammaproteobacteria</taxon>
        <taxon>Pseudomonadales</taxon>
        <taxon>Pseudomonadaceae</taxon>
        <taxon>Stutzerimonas</taxon>
    </lineage>
</organism>
<evidence type="ECO:0000256" key="7">
    <source>
        <dbReference type="SAM" id="MobiDB-lite"/>
    </source>
</evidence>
<comment type="function">
    <text evidence="6">Quinone reductase that provides resistance to thiol-specific stress caused by electrophilic quinones.</text>
</comment>
<dbReference type="HAMAP" id="MF_01216">
    <property type="entry name" value="Azoreductase_type1"/>
    <property type="match status" value="1"/>
</dbReference>
<dbReference type="InterPro" id="IPR003680">
    <property type="entry name" value="Flavodoxin_fold"/>
</dbReference>
<dbReference type="InterPro" id="IPR050104">
    <property type="entry name" value="FMN-dep_NADH:Q_OxRdtase_AzoR1"/>
</dbReference>
<keyword evidence="4 6" id="KW-0520">NAD</keyword>
<reference evidence="9 10" key="1">
    <citation type="submission" date="2013-07" db="EMBL/GenBank/DDBJ databases">
        <authorList>
            <person name="Schaap P.J."/>
            <person name="Mehboob F."/>
            <person name="Oosterkamp M.J."/>
            <person name="de Vos W.M."/>
            <person name="Stams A.J.M."/>
            <person name="Koehorst J.J."/>
        </authorList>
    </citation>
    <scope>NUCLEOTIDE SEQUENCE [LARGE SCALE GENOMIC DNA]</scope>
    <source>
        <strain evidence="9 10">AW-1</strain>
    </source>
</reference>
<feature type="binding site" evidence="6">
    <location>
        <position position="10"/>
    </location>
    <ligand>
        <name>FMN</name>
        <dbReference type="ChEBI" id="CHEBI:58210"/>
    </ligand>
</feature>
<comment type="function">
    <text evidence="6">Also exhibits azoreductase activity. Catalyzes the reductive cleavage of the azo bond in aromatic azo compounds to the corresponding amines.</text>
</comment>
<gene>
    <name evidence="6" type="primary">azoR</name>
    <name evidence="9" type="ORF">F753_12795</name>
</gene>
<proteinExistence type="inferred from homology"/>